<feature type="domain" description="Solute-binding protein family 5" evidence="4">
    <location>
        <begin position="97"/>
        <end position="483"/>
    </location>
</feature>
<evidence type="ECO:0000256" key="3">
    <source>
        <dbReference type="ARBA" id="ARBA00022729"/>
    </source>
</evidence>
<evidence type="ECO:0000259" key="4">
    <source>
        <dbReference type="Pfam" id="PF00496"/>
    </source>
</evidence>
<dbReference type="EMBL" id="VFOW01000001">
    <property type="protein sequence ID" value="TQL76425.1"/>
    <property type="molecule type" value="Genomic_DNA"/>
</dbReference>
<evidence type="ECO:0000256" key="1">
    <source>
        <dbReference type="ARBA" id="ARBA00005695"/>
    </source>
</evidence>
<gene>
    <name evidence="5" type="ORF">FB566_1954</name>
</gene>
<reference evidence="5 6" key="1">
    <citation type="submission" date="2019-06" db="EMBL/GenBank/DDBJ databases">
        <title>Sequencing the genomes of 1000 actinobacteria strains.</title>
        <authorList>
            <person name="Klenk H.-P."/>
        </authorList>
    </citation>
    <scope>NUCLEOTIDE SEQUENCE [LARGE SCALE GENOMIC DNA]</scope>
    <source>
        <strain evidence="5 6">DSM 45928</strain>
    </source>
</reference>
<dbReference type="InterPro" id="IPR000914">
    <property type="entry name" value="SBP_5_dom"/>
</dbReference>
<evidence type="ECO:0000256" key="2">
    <source>
        <dbReference type="ARBA" id="ARBA00022448"/>
    </source>
</evidence>
<dbReference type="GO" id="GO:1904680">
    <property type="term" value="F:peptide transmembrane transporter activity"/>
    <property type="evidence" value="ECO:0007669"/>
    <property type="project" value="TreeGrafter"/>
</dbReference>
<comment type="similarity">
    <text evidence="1">Belongs to the bacterial solute-binding protein 5 family.</text>
</comment>
<dbReference type="PANTHER" id="PTHR30290">
    <property type="entry name" value="PERIPLASMIC BINDING COMPONENT OF ABC TRANSPORTER"/>
    <property type="match status" value="1"/>
</dbReference>
<dbReference type="GO" id="GO:0015833">
    <property type="term" value="P:peptide transport"/>
    <property type="evidence" value="ECO:0007669"/>
    <property type="project" value="TreeGrafter"/>
</dbReference>
<sequence length="599" mass="65739">MTSLHPSLSRRRLLQAAGIGTVSMAGLSVLSACRGGSADGVGARGDGTFIGAYEFNTLEQGFNPVDADNTLLLGSCYSELFYPRPGILNWGTSEWEYMLAESSAWEGEVFTITVRPGVKWNDGTDVTVDDFLGSLTWSKLSSPAWGDSWPLVSKIEQVGDNAVALTFDGGYPGVEFDIMKSRIHPSSRYGDLFQKAIELFNDGVVNADDEQLELADEFNSLSFSEFVSCGPYQIDQVGETQVTMKRHPEGLFGDQVKFEKVIVEKADNGVAAQLLAESKIDYATHVFGPSERKLFADVNGLQEFDYLGKDGCGVMLSNSKRPEFADPRVRKALMHITKGDEVGKIAVGDGAFFAPKYNSGLSDAIAEEVLTADQLATLDAYEYDEAKAAAYLEDAGWTKDGDTWQTPDGEPAEYELVSPEGWNDFILTGEQIAEQWTAFGIKVTAVTVPEANIWGIWDEGDYDIATRHWGNPFIPAIAGAWRMNWFTNNNRTKEQPGMNIETENVETEAFGTVDIKEIYDVARADPDEAKRNEASAQLAIIFNETLPRLPIWGFTRASYGIQGPGVKEFVFDDSLSGNDKDHDNPIMTSILYGTTVPAE</sequence>
<protein>
    <submittedName>
        <fullName evidence="5">Peptide/nickel transport system substrate-binding protein</fullName>
    </submittedName>
</protein>
<dbReference type="Gene3D" id="3.40.190.10">
    <property type="entry name" value="Periplasmic binding protein-like II"/>
    <property type="match status" value="1"/>
</dbReference>
<name>A0A543AV23_9ACTN</name>
<evidence type="ECO:0000313" key="6">
    <source>
        <dbReference type="Proteomes" id="UP000317043"/>
    </source>
</evidence>
<dbReference type="InParanoid" id="A0A543AV23"/>
<organism evidence="5 6">
    <name type="scientific">Stackebrandtia endophytica</name>
    <dbReference type="NCBI Taxonomy" id="1496996"/>
    <lineage>
        <taxon>Bacteria</taxon>
        <taxon>Bacillati</taxon>
        <taxon>Actinomycetota</taxon>
        <taxon>Actinomycetes</taxon>
        <taxon>Glycomycetales</taxon>
        <taxon>Glycomycetaceae</taxon>
        <taxon>Stackebrandtia</taxon>
    </lineage>
</organism>
<accession>A0A543AV23</accession>
<dbReference type="PANTHER" id="PTHR30290:SF9">
    <property type="entry name" value="OLIGOPEPTIDE-BINDING PROTEIN APPA"/>
    <property type="match status" value="1"/>
</dbReference>
<evidence type="ECO:0000313" key="5">
    <source>
        <dbReference type="EMBL" id="TQL76425.1"/>
    </source>
</evidence>
<dbReference type="Gene3D" id="3.10.105.10">
    <property type="entry name" value="Dipeptide-binding Protein, Domain 3"/>
    <property type="match status" value="1"/>
</dbReference>
<dbReference type="Proteomes" id="UP000317043">
    <property type="component" value="Unassembled WGS sequence"/>
</dbReference>
<dbReference type="Pfam" id="PF00496">
    <property type="entry name" value="SBP_bac_5"/>
    <property type="match status" value="1"/>
</dbReference>
<keyword evidence="3" id="KW-0732">Signal</keyword>
<proteinExistence type="inferred from homology"/>
<dbReference type="OrthoDB" id="7888869at2"/>
<keyword evidence="6" id="KW-1185">Reference proteome</keyword>
<dbReference type="PROSITE" id="PS51318">
    <property type="entry name" value="TAT"/>
    <property type="match status" value="1"/>
</dbReference>
<dbReference type="AlphaFoldDB" id="A0A543AV23"/>
<dbReference type="SUPFAM" id="SSF53850">
    <property type="entry name" value="Periplasmic binding protein-like II"/>
    <property type="match status" value="1"/>
</dbReference>
<dbReference type="RefSeq" id="WP_142037825.1">
    <property type="nucleotide sequence ID" value="NZ_JBHTGS010000001.1"/>
</dbReference>
<dbReference type="InterPro" id="IPR039424">
    <property type="entry name" value="SBP_5"/>
</dbReference>
<comment type="caution">
    <text evidence="5">The sequence shown here is derived from an EMBL/GenBank/DDBJ whole genome shotgun (WGS) entry which is preliminary data.</text>
</comment>
<keyword evidence="2" id="KW-0813">Transport</keyword>
<dbReference type="InterPro" id="IPR006311">
    <property type="entry name" value="TAT_signal"/>
</dbReference>